<comment type="caution">
    <text evidence="1">The sequence shown here is derived from an EMBL/GenBank/DDBJ whole genome shotgun (WGS) entry which is preliminary data.</text>
</comment>
<dbReference type="Proteomes" id="UP000034565">
    <property type="component" value="Unassembled WGS sequence"/>
</dbReference>
<gene>
    <name evidence="1" type="ORF">UX92_C0012G0025</name>
</gene>
<evidence type="ECO:0000313" key="1">
    <source>
        <dbReference type="EMBL" id="KKU69682.1"/>
    </source>
</evidence>
<dbReference type="SUPFAM" id="SSF52540">
    <property type="entry name" value="P-loop containing nucleoside triphosphate hydrolases"/>
    <property type="match status" value="1"/>
</dbReference>
<organism evidence="1 2">
    <name type="scientific">Candidatus Amesbacteria bacterium GW2011_GWA1_47_20</name>
    <dbReference type="NCBI Taxonomy" id="1618354"/>
    <lineage>
        <taxon>Bacteria</taxon>
        <taxon>Candidatus Amesiibacteriota</taxon>
    </lineage>
</organism>
<evidence type="ECO:0000313" key="2">
    <source>
        <dbReference type="Proteomes" id="UP000034565"/>
    </source>
</evidence>
<reference evidence="1 2" key="1">
    <citation type="journal article" date="2015" name="Nature">
        <title>rRNA introns, odd ribosomes, and small enigmatic genomes across a large radiation of phyla.</title>
        <authorList>
            <person name="Brown C.T."/>
            <person name="Hug L.A."/>
            <person name="Thomas B.C."/>
            <person name="Sharon I."/>
            <person name="Castelle C.J."/>
            <person name="Singh A."/>
            <person name="Wilkins M.J."/>
            <person name="Williams K.H."/>
            <person name="Banfield J.F."/>
        </authorList>
    </citation>
    <scope>NUCLEOTIDE SEQUENCE [LARGE SCALE GENOMIC DNA]</scope>
</reference>
<sequence length="178" mass="20342">MNQFLVIIRGAPASGKTTIAKKLRNFDKKIVWLKVDNFKDFFSDNSSRQEQKYVDQSALVTLEYLLDNGFSVVMEKIFFDPAIIPQAQNTARKRNITCKVFQIKCSLPILQERDRSRPGIKEGCRKPLGNEVIENIYNQLETTFISDAVSLDTEKYSIQQCQEIILSTLPLLPRVPPA</sequence>
<name>A0A0G1SJT6_9BACT</name>
<dbReference type="AlphaFoldDB" id="A0A0G1SJT6"/>
<accession>A0A0G1SJT6</accession>
<dbReference type="Gene3D" id="3.40.50.300">
    <property type="entry name" value="P-loop containing nucleotide triphosphate hydrolases"/>
    <property type="match status" value="1"/>
</dbReference>
<dbReference type="EMBL" id="LCOA01000012">
    <property type="protein sequence ID" value="KKU69682.1"/>
    <property type="molecule type" value="Genomic_DNA"/>
</dbReference>
<dbReference type="InterPro" id="IPR027417">
    <property type="entry name" value="P-loop_NTPase"/>
</dbReference>
<proteinExistence type="predicted"/>
<dbReference type="Pfam" id="PF13671">
    <property type="entry name" value="AAA_33"/>
    <property type="match status" value="1"/>
</dbReference>
<protein>
    <submittedName>
        <fullName evidence="1">Uncharacterized protein</fullName>
    </submittedName>
</protein>